<reference evidence="2" key="2">
    <citation type="submission" date="2021-09" db="EMBL/GenBank/DDBJ databases">
        <authorList>
            <person name="Jia N."/>
            <person name="Wang J."/>
            <person name="Shi W."/>
            <person name="Du L."/>
            <person name="Sun Y."/>
            <person name="Zhan W."/>
            <person name="Jiang J."/>
            <person name="Wang Q."/>
            <person name="Zhang B."/>
            <person name="Ji P."/>
            <person name="Sakyi L.B."/>
            <person name="Cui X."/>
            <person name="Yuan T."/>
            <person name="Jiang B."/>
            <person name="Yang W."/>
            <person name="Lam T.T.-Y."/>
            <person name="Chang Q."/>
            <person name="Ding S."/>
            <person name="Wang X."/>
            <person name="Zhu J."/>
            <person name="Ruan X."/>
            <person name="Zhao L."/>
            <person name="Wei J."/>
            <person name="Que T."/>
            <person name="Du C."/>
            <person name="Cheng J."/>
            <person name="Dai P."/>
            <person name="Han X."/>
            <person name="Huang E."/>
            <person name="Gao Y."/>
            <person name="Liu J."/>
            <person name="Shao H."/>
            <person name="Ye R."/>
            <person name="Li L."/>
            <person name="Wei W."/>
            <person name="Wang X."/>
            <person name="Wang C."/>
            <person name="Huo Q."/>
            <person name="Li W."/>
            <person name="Guo W."/>
            <person name="Chen H."/>
            <person name="Chen S."/>
            <person name="Zhou L."/>
            <person name="Zhou L."/>
            <person name="Ni X."/>
            <person name="Tian J."/>
            <person name="Zhou Y."/>
            <person name="Sheng Y."/>
            <person name="Liu T."/>
            <person name="Pan Y."/>
            <person name="Xia L."/>
            <person name="Li J."/>
            <person name="Zhao F."/>
            <person name="Cao W."/>
        </authorList>
    </citation>
    <scope>NUCLEOTIDE SEQUENCE</scope>
    <source>
        <strain evidence="2">Rmic-2018</strain>
        <tissue evidence="2">Larvae</tissue>
    </source>
</reference>
<keyword evidence="1" id="KW-0732">Signal</keyword>
<evidence type="ECO:0000313" key="3">
    <source>
        <dbReference type="Proteomes" id="UP000821866"/>
    </source>
</evidence>
<name>A0A9J6D0J3_RHIMP</name>
<accession>A0A9J6D0J3</accession>
<comment type="caution">
    <text evidence="2">The sequence shown here is derived from an EMBL/GenBank/DDBJ whole genome shotgun (WGS) entry which is preliminary data.</text>
</comment>
<keyword evidence="3" id="KW-1185">Reference proteome</keyword>
<feature type="chain" id="PRO_5039923683" evidence="1">
    <location>
        <begin position="19"/>
        <end position="196"/>
    </location>
</feature>
<sequence length="196" mass="21234">MDTHSSNPFLFFVQTVLAITLIPSSGDTRVNRTGPDATERILDWHIDTQRDNAADLDMCICTAPFGRLLAPLSSTSTCASGIRTVAVADWASGHGGGTMDTHSSNPFLFFVQESGAHAAKRRAEEISHVETADLSKPLEKKVENMLGELTKAPMRGEFPDGSLWNAALLSSDSQLQARLIRQAEDVARAHEIMAVV</sequence>
<dbReference type="EMBL" id="JABSTU010003941">
    <property type="protein sequence ID" value="KAH7964444.1"/>
    <property type="molecule type" value="Genomic_DNA"/>
</dbReference>
<evidence type="ECO:0000313" key="2">
    <source>
        <dbReference type="EMBL" id="KAH7964444.1"/>
    </source>
</evidence>
<feature type="signal peptide" evidence="1">
    <location>
        <begin position="1"/>
        <end position="18"/>
    </location>
</feature>
<protein>
    <submittedName>
        <fullName evidence="2">Uncharacterized protein</fullName>
    </submittedName>
</protein>
<dbReference type="Proteomes" id="UP000821866">
    <property type="component" value="Unassembled WGS sequence"/>
</dbReference>
<proteinExistence type="predicted"/>
<gene>
    <name evidence="2" type="ORF">HPB51_027316</name>
</gene>
<evidence type="ECO:0000256" key="1">
    <source>
        <dbReference type="SAM" id="SignalP"/>
    </source>
</evidence>
<dbReference type="AlphaFoldDB" id="A0A9J6D0J3"/>
<organism evidence="2 3">
    <name type="scientific">Rhipicephalus microplus</name>
    <name type="common">Cattle tick</name>
    <name type="synonym">Boophilus microplus</name>
    <dbReference type="NCBI Taxonomy" id="6941"/>
    <lineage>
        <taxon>Eukaryota</taxon>
        <taxon>Metazoa</taxon>
        <taxon>Ecdysozoa</taxon>
        <taxon>Arthropoda</taxon>
        <taxon>Chelicerata</taxon>
        <taxon>Arachnida</taxon>
        <taxon>Acari</taxon>
        <taxon>Parasitiformes</taxon>
        <taxon>Ixodida</taxon>
        <taxon>Ixodoidea</taxon>
        <taxon>Ixodidae</taxon>
        <taxon>Rhipicephalinae</taxon>
        <taxon>Rhipicephalus</taxon>
        <taxon>Boophilus</taxon>
    </lineage>
</organism>
<reference evidence="2" key="1">
    <citation type="journal article" date="2020" name="Cell">
        <title>Large-Scale Comparative Analyses of Tick Genomes Elucidate Their Genetic Diversity and Vector Capacities.</title>
        <authorList>
            <consortium name="Tick Genome and Microbiome Consortium (TIGMIC)"/>
            <person name="Jia N."/>
            <person name="Wang J."/>
            <person name="Shi W."/>
            <person name="Du L."/>
            <person name="Sun Y."/>
            <person name="Zhan W."/>
            <person name="Jiang J.F."/>
            <person name="Wang Q."/>
            <person name="Zhang B."/>
            <person name="Ji P."/>
            <person name="Bell-Sakyi L."/>
            <person name="Cui X.M."/>
            <person name="Yuan T.T."/>
            <person name="Jiang B.G."/>
            <person name="Yang W.F."/>
            <person name="Lam T.T."/>
            <person name="Chang Q.C."/>
            <person name="Ding S.J."/>
            <person name="Wang X.J."/>
            <person name="Zhu J.G."/>
            <person name="Ruan X.D."/>
            <person name="Zhao L."/>
            <person name="Wei J.T."/>
            <person name="Ye R.Z."/>
            <person name="Que T.C."/>
            <person name="Du C.H."/>
            <person name="Zhou Y.H."/>
            <person name="Cheng J.X."/>
            <person name="Dai P.F."/>
            <person name="Guo W.B."/>
            <person name="Han X.H."/>
            <person name="Huang E.J."/>
            <person name="Li L.F."/>
            <person name="Wei W."/>
            <person name="Gao Y.C."/>
            <person name="Liu J.Z."/>
            <person name="Shao H.Z."/>
            <person name="Wang X."/>
            <person name="Wang C.C."/>
            <person name="Yang T.C."/>
            <person name="Huo Q.B."/>
            <person name="Li W."/>
            <person name="Chen H.Y."/>
            <person name="Chen S.E."/>
            <person name="Zhou L.G."/>
            <person name="Ni X.B."/>
            <person name="Tian J.H."/>
            <person name="Sheng Y."/>
            <person name="Liu T."/>
            <person name="Pan Y.S."/>
            <person name="Xia L.Y."/>
            <person name="Li J."/>
            <person name="Zhao F."/>
            <person name="Cao W.C."/>
        </authorList>
    </citation>
    <scope>NUCLEOTIDE SEQUENCE</scope>
    <source>
        <strain evidence="2">Rmic-2018</strain>
    </source>
</reference>